<dbReference type="Proteomes" id="UP000688137">
    <property type="component" value="Unassembled WGS sequence"/>
</dbReference>
<accession>A0A8S1KEG8</accession>
<sequence>MNPFTFDNSIPPLKRVKERLVGDAIMKVHQWKMILLNGIPQSDGTTMRLTLNKAAEIIGIPKKSLEDYNQLFKKVQLLTDVNQFANEKMGVLRNYLRKNSKRLKTILKNQKVQENKKAKQKNKNLDNSCLQDKSDMIGLCHIKQDDENNEIGQHSISNQSNFQKQDETSMIKLEEEFNLFNEFEKDYESDLESNPSPLGVNFIFRNKKTECHQHFEQF</sequence>
<proteinExistence type="predicted"/>
<gene>
    <name evidence="1" type="ORF">PPRIM_AZ9-3.1.T0200385</name>
</gene>
<comment type="caution">
    <text evidence="1">The sequence shown here is derived from an EMBL/GenBank/DDBJ whole genome shotgun (WGS) entry which is preliminary data.</text>
</comment>
<evidence type="ECO:0000313" key="1">
    <source>
        <dbReference type="EMBL" id="CAD8053548.1"/>
    </source>
</evidence>
<keyword evidence="2" id="KW-1185">Reference proteome</keyword>
<name>A0A8S1KEG8_PARPR</name>
<protein>
    <submittedName>
        <fullName evidence="1">Uncharacterized protein</fullName>
    </submittedName>
</protein>
<reference evidence="1" key="1">
    <citation type="submission" date="2021-01" db="EMBL/GenBank/DDBJ databases">
        <authorList>
            <consortium name="Genoscope - CEA"/>
            <person name="William W."/>
        </authorList>
    </citation>
    <scope>NUCLEOTIDE SEQUENCE</scope>
</reference>
<organism evidence="1 2">
    <name type="scientific">Paramecium primaurelia</name>
    <dbReference type="NCBI Taxonomy" id="5886"/>
    <lineage>
        <taxon>Eukaryota</taxon>
        <taxon>Sar</taxon>
        <taxon>Alveolata</taxon>
        <taxon>Ciliophora</taxon>
        <taxon>Intramacronucleata</taxon>
        <taxon>Oligohymenophorea</taxon>
        <taxon>Peniculida</taxon>
        <taxon>Parameciidae</taxon>
        <taxon>Paramecium</taxon>
    </lineage>
</organism>
<dbReference type="AlphaFoldDB" id="A0A8S1KEG8"/>
<evidence type="ECO:0000313" key="2">
    <source>
        <dbReference type="Proteomes" id="UP000688137"/>
    </source>
</evidence>
<dbReference type="OMA" id="KQDETSM"/>
<dbReference type="EMBL" id="CAJJDM010000017">
    <property type="protein sequence ID" value="CAD8053548.1"/>
    <property type="molecule type" value="Genomic_DNA"/>
</dbReference>